<accession>D3DIG5</accession>
<dbReference type="AlphaFoldDB" id="D3DIG5"/>
<dbReference type="KEGG" id="hth:HTH_1163"/>
<dbReference type="RefSeq" id="WP_012963797.1">
    <property type="nucleotide sequence ID" value="NC_013799.1"/>
</dbReference>
<dbReference type="EMBL" id="AP011112">
    <property type="protein sequence ID" value="BAI69617.1"/>
    <property type="molecule type" value="Genomic_DNA"/>
</dbReference>
<evidence type="ECO:0000313" key="2">
    <source>
        <dbReference type="Proteomes" id="UP000002574"/>
    </source>
</evidence>
<gene>
    <name evidence="1" type="ordered locus">HTH_1163</name>
</gene>
<dbReference type="STRING" id="608538.HTH_1163"/>
<name>D3DIG5_HYDTT</name>
<proteinExistence type="predicted"/>
<protein>
    <submittedName>
        <fullName evidence="1">Uncharacterized protein</fullName>
    </submittedName>
</protein>
<keyword evidence="2" id="KW-1185">Reference proteome</keyword>
<reference evidence="1 2" key="1">
    <citation type="journal article" date="2010" name="J. Bacteriol.">
        <title>Complete genome sequence of the thermophilic, obligately chemolithoautotrophic hydrogen-oxidizing bacterium Hydrogenobacter thermophilus TK-6.</title>
        <authorList>
            <person name="Arai H."/>
            <person name="Kanbe H."/>
            <person name="Ishii M."/>
            <person name="Igarashi Y."/>
        </authorList>
    </citation>
    <scope>NUCLEOTIDE SEQUENCE [LARGE SCALE GENOMIC DNA]</scope>
    <source>
        <strain evidence="2">DSM 6534 / IAM 12695 / TK-6 [Tokyo]</strain>
    </source>
</reference>
<dbReference type="Proteomes" id="UP000002574">
    <property type="component" value="Chromosome"/>
</dbReference>
<sequence length="108" mass="12800">MKIHELTHQQKEFLKRILDVEELPEEEDVASFLSSKGFTLYECVSCKKLVFHDNYEFWNLSECCDDNSKLTKEGLLCEVCYSRSPENLKDWILFKPSWVKNVDFKRGV</sequence>
<evidence type="ECO:0000313" key="1">
    <source>
        <dbReference type="EMBL" id="BAI69617.1"/>
    </source>
</evidence>
<organism evidence="1 2">
    <name type="scientific">Hydrogenobacter thermophilus (strain DSM 6534 / IAM 12695 / TK-6)</name>
    <dbReference type="NCBI Taxonomy" id="608538"/>
    <lineage>
        <taxon>Bacteria</taxon>
        <taxon>Pseudomonadati</taxon>
        <taxon>Aquificota</taxon>
        <taxon>Aquificia</taxon>
        <taxon>Aquificales</taxon>
        <taxon>Aquificaceae</taxon>
        <taxon>Hydrogenobacter</taxon>
    </lineage>
</organism>
<dbReference type="OrthoDB" id="14607at2"/>